<reference evidence="8 9" key="1">
    <citation type="submission" date="2014-04" db="EMBL/GenBank/DDBJ databases">
        <authorList>
            <consortium name="DOE Joint Genome Institute"/>
            <person name="Kuo A."/>
            <person name="Girlanda M."/>
            <person name="Perotto S."/>
            <person name="Kohler A."/>
            <person name="Nagy L.G."/>
            <person name="Floudas D."/>
            <person name="Copeland A."/>
            <person name="Barry K.W."/>
            <person name="Cichocki N."/>
            <person name="Veneault-Fourrey C."/>
            <person name="LaButti K."/>
            <person name="Lindquist E.A."/>
            <person name="Lipzen A."/>
            <person name="Lundell T."/>
            <person name="Morin E."/>
            <person name="Murat C."/>
            <person name="Sun H."/>
            <person name="Tunlid A."/>
            <person name="Henrissat B."/>
            <person name="Grigoriev I.V."/>
            <person name="Hibbett D.S."/>
            <person name="Martin F."/>
            <person name="Nordberg H.P."/>
            <person name="Cantor M.N."/>
            <person name="Hua S.X."/>
        </authorList>
    </citation>
    <scope>NUCLEOTIDE SEQUENCE [LARGE SCALE GENOMIC DNA]</scope>
    <source>
        <strain evidence="8 9">MUT 4182</strain>
    </source>
</reference>
<feature type="transmembrane region" description="Helical" evidence="5">
    <location>
        <begin position="96"/>
        <end position="113"/>
    </location>
</feature>
<dbReference type="PANTHER" id="PTHR47804:SF1">
    <property type="entry name" value="DUF2421 DOMAIN-CONTAINING PROTEIN"/>
    <property type="match status" value="1"/>
</dbReference>
<dbReference type="Pfam" id="PF10334">
    <property type="entry name" value="BRE4"/>
    <property type="match status" value="1"/>
</dbReference>
<evidence type="ECO:0000256" key="3">
    <source>
        <dbReference type="ARBA" id="ARBA00022989"/>
    </source>
</evidence>
<accession>A0A0C3LVE8</accession>
<feature type="non-terminal residue" evidence="8">
    <location>
        <position position="1"/>
    </location>
</feature>
<dbReference type="GO" id="GO:0016020">
    <property type="term" value="C:membrane"/>
    <property type="evidence" value="ECO:0007669"/>
    <property type="project" value="UniProtKB-SubCell"/>
</dbReference>
<evidence type="ECO:0000259" key="7">
    <source>
        <dbReference type="Pfam" id="PF13515"/>
    </source>
</evidence>
<evidence type="ECO:0000259" key="6">
    <source>
        <dbReference type="Pfam" id="PF10334"/>
    </source>
</evidence>
<evidence type="ECO:0000256" key="2">
    <source>
        <dbReference type="ARBA" id="ARBA00022692"/>
    </source>
</evidence>
<keyword evidence="4 5" id="KW-0472">Membrane</keyword>
<dbReference type="OrthoDB" id="68611at2759"/>
<keyword evidence="3 5" id="KW-1133">Transmembrane helix</keyword>
<reference evidence="9" key="2">
    <citation type="submission" date="2015-01" db="EMBL/GenBank/DDBJ databases">
        <title>Evolutionary Origins and Diversification of the Mycorrhizal Mutualists.</title>
        <authorList>
            <consortium name="DOE Joint Genome Institute"/>
            <consortium name="Mycorrhizal Genomics Consortium"/>
            <person name="Kohler A."/>
            <person name="Kuo A."/>
            <person name="Nagy L.G."/>
            <person name="Floudas D."/>
            <person name="Copeland A."/>
            <person name="Barry K.W."/>
            <person name="Cichocki N."/>
            <person name="Veneault-Fourrey C."/>
            <person name="LaButti K."/>
            <person name="Lindquist E.A."/>
            <person name="Lipzen A."/>
            <person name="Lundell T."/>
            <person name="Morin E."/>
            <person name="Murat C."/>
            <person name="Riley R."/>
            <person name="Ohm R."/>
            <person name="Sun H."/>
            <person name="Tunlid A."/>
            <person name="Henrissat B."/>
            <person name="Grigoriev I.V."/>
            <person name="Hibbett D.S."/>
            <person name="Martin F."/>
        </authorList>
    </citation>
    <scope>NUCLEOTIDE SEQUENCE [LARGE SCALE GENOMIC DNA]</scope>
    <source>
        <strain evidence="9">MUT 4182</strain>
    </source>
</reference>
<name>A0A0C3LVE8_9AGAM</name>
<dbReference type="InterPro" id="IPR018820">
    <property type="entry name" value="BRE4-related_DUF2421"/>
</dbReference>
<gene>
    <name evidence="8" type="ORF">M407DRAFT_25348</name>
</gene>
<dbReference type="EMBL" id="KN823044">
    <property type="protein sequence ID" value="KIO25337.1"/>
    <property type="molecule type" value="Genomic_DNA"/>
</dbReference>
<feature type="domain" description="DUF2421" evidence="6">
    <location>
        <begin position="179"/>
        <end position="343"/>
    </location>
</feature>
<dbReference type="Pfam" id="PF13515">
    <property type="entry name" value="FUSC_2"/>
    <property type="match status" value="1"/>
</dbReference>
<dbReference type="STRING" id="1051891.A0A0C3LVE8"/>
<evidence type="ECO:0000313" key="9">
    <source>
        <dbReference type="Proteomes" id="UP000054248"/>
    </source>
</evidence>
<dbReference type="Proteomes" id="UP000054248">
    <property type="component" value="Unassembled WGS sequence"/>
</dbReference>
<evidence type="ECO:0000256" key="1">
    <source>
        <dbReference type="ARBA" id="ARBA00004141"/>
    </source>
</evidence>
<feature type="transmembrane region" description="Helical" evidence="5">
    <location>
        <begin position="153"/>
        <end position="174"/>
    </location>
</feature>
<evidence type="ECO:0000313" key="8">
    <source>
        <dbReference type="EMBL" id="KIO25337.1"/>
    </source>
</evidence>
<dbReference type="InterPro" id="IPR023244">
    <property type="entry name" value="Brefeldin_A-sensitivity_4"/>
</dbReference>
<feature type="transmembrane region" description="Helical" evidence="5">
    <location>
        <begin position="20"/>
        <end position="36"/>
    </location>
</feature>
<dbReference type="InterPro" id="IPR049453">
    <property type="entry name" value="Memb_transporter_dom"/>
</dbReference>
<organism evidence="8 9">
    <name type="scientific">Tulasnella calospora MUT 4182</name>
    <dbReference type="NCBI Taxonomy" id="1051891"/>
    <lineage>
        <taxon>Eukaryota</taxon>
        <taxon>Fungi</taxon>
        <taxon>Dikarya</taxon>
        <taxon>Basidiomycota</taxon>
        <taxon>Agaricomycotina</taxon>
        <taxon>Agaricomycetes</taxon>
        <taxon>Cantharellales</taxon>
        <taxon>Tulasnellaceae</taxon>
        <taxon>Tulasnella</taxon>
    </lineage>
</organism>
<keyword evidence="2 5" id="KW-0812">Transmembrane</keyword>
<evidence type="ECO:0000256" key="5">
    <source>
        <dbReference type="SAM" id="Phobius"/>
    </source>
</evidence>
<dbReference type="HOGENOM" id="CLU_689961_0_0_1"/>
<dbReference type="PRINTS" id="PR02047">
    <property type="entry name" value="BREFELDNASP4"/>
</dbReference>
<dbReference type="InterPro" id="IPR052430">
    <property type="entry name" value="IVT-Associated"/>
</dbReference>
<feature type="transmembrane region" description="Helical" evidence="5">
    <location>
        <begin position="71"/>
        <end position="90"/>
    </location>
</feature>
<feature type="transmembrane region" description="Helical" evidence="5">
    <location>
        <begin position="125"/>
        <end position="141"/>
    </location>
</feature>
<evidence type="ECO:0000256" key="4">
    <source>
        <dbReference type="ARBA" id="ARBA00023136"/>
    </source>
</evidence>
<comment type="subcellular location">
    <subcellularLocation>
        <location evidence="1">Membrane</location>
        <topology evidence="1">Multi-pass membrane protein</topology>
    </subcellularLocation>
</comment>
<protein>
    <submittedName>
        <fullName evidence="8">Uncharacterized protein</fullName>
    </submittedName>
</protein>
<sequence>IKHSFWRLGARLRETDLRYAIKSGFAIAILALPAILESTRPYFLRYRGEWALISCFVVLSPTIGQTNFLSVHRIAGTILGAMTAAGIYTLFSYNPYVLSVFGTFFSIPCFYYIIAKPQYATSARFVLLAYNLTALFCYNVRGDGAVDPLMIAIRRAAAVTVGVVWANIVSRYWWPIEARRELMSSLSDFCLNLGWLYTKLVETYSVPPQELAAIAAIDDDNHRRAVDHLTASVHKFMSMELHLQLGIIKLQNLLSQTQHEPRLKGPFPIHLYRTILTSLQVILDKLHTMRCVTTKEEWYATVRRDFIIPVNKERREMVGNVILYFSILASSFRLKRALPPYLPPAEKARQNLVYAIRQLDVVKRREITQSHHLLYFAYALMMMSSANWTSSARPSKMPSA</sequence>
<proteinExistence type="predicted"/>
<feature type="domain" description="Integral membrane bound transporter" evidence="7">
    <location>
        <begin position="46"/>
        <end position="168"/>
    </location>
</feature>
<dbReference type="AlphaFoldDB" id="A0A0C3LVE8"/>
<keyword evidence="9" id="KW-1185">Reference proteome</keyword>
<dbReference type="PANTHER" id="PTHR47804">
    <property type="entry name" value="60S RIBOSOMAL PROTEIN L19"/>
    <property type="match status" value="1"/>
</dbReference>